<gene>
    <name evidence="1" type="ORF">LAESUDRAFT_751704</name>
</gene>
<dbReference type="InParanoid" id="A0A165CR55"/>
<name>A0A165CR55_9APHY</name>
<proteinExistence type="predicted"/>
<protein>
    <submittedName>
        <fullName evidence="1">Uncharacterized protein</fullName>
    </submittedName>
</protein>
<organism evidence="1 2">
    <name type="scientific">Laetiporus sulphureus 93-53</name>
    <dbReference type="NCBI Taxonomy" id="1314785"/>
    <lineage>
        <taxon>Eukaryota</taxon>
        <taxon>Fungi</taxon>
        <taxon>Dikarya</taxon>
        <taxon>Basidiomycota</taxon>
        <taxon>Agaricomycotina</taxon>
        <taxon>Agaricomycetes</taxon>
        <taxon>Polyporales</taxon>
        <taxon>Laetiporus</taxon>
    </lineage>
</organism>
<dbReference type="OrthoDB" id="3056374at2759"/>
<dbReference type="GeneID" id="63828709"/>
<dbReference type="RefSeq" id="XP_040761017.1">
    <property type="nucleotide sequence ID" value="XM_040911681.1"/>
</dbReference>
<dbReference type="AlphaFoldDB" id="A0A165CR55"/>
<reference evidence="1 2" key="1">
    <citation type="journal article" date="2016" name="Mol. Biol. Evol.">
        <title>Comparative Genomics of Early-Diverging Mushroom-Forming Fungi Provides Insights into the Origins of Lignocellulose Decay Capabilities.</title>
        <authorList>
            <person name="Nagy L.G."/>
            <person name="Riley R."/>
            <person name="Tritt A."/>
            <person name="Adam C."/>
            <person name="Daum C."/>
            <person name="Floudas D."/>
            <person name="Sun H."/>
            <person name="Yadav J.S."/>
            <person name="Pangilinan J."/>
            <person name="Larsson K.H."/>
            <person name="Matsuura K."/>
            <person name="Barry K."/>
            <person name="Labutti K."/>
            <person name="Kuo R."/>
            <person name="Ohm R.A."/>
            <person name="Bhattacharya S.S."/>
            <person name="Shirouzu T."/>
            <person name="Yoshinaga Y."/>
            <person name="Martin F.M."/>
            <person name="Grigoriev I.V."/>
            <person name="Hibbett D.S."/>
        </authorList>
    </citation>
    <scope>NUCLEOTIDE SEQUENCE [LARGE SCALE GENOMIC DNA]</scope>
    <source>
        <strain evidence="1 2">93-53</strain>
    </source>
</reference>
<accession>A0A165CR55</accession>
<evidence type="ECO:0000313" key="2">
    <source>
        <dbReference type="Proteomes" id="UP000076871"/>
    </source>
</evidence>
<evidence type="ECO:0000313" key="1">
    <source>
        <dbReference type="EMBL" id="KZT03277.1"/>
    </source>
</evidence>
<dbReference type="EMBL" id="KV427645">
    <property type="protein sequence ID" value="KZT03277.1"/>
    <property type="molecule type" value="Genomic_DNA"/>
</dbReference>
<sequence length="239" mass="26132">MPKGKKKATQANTLGDKAEALLHRHHMSDSPGADPDVMFYKCGSPPPTIDITRDGLKYHAVVNPVDKAHCETPPKHPIPAPSTSESRSIHDGGLAALNAKFDKLAAELAGRNAEQAQRNARQDQMIADLRVKVTDHEKAITMLANRALLDDACLLIAERYGNTVDTVHARLSDKDKAVLDRNALDVIFDSGSGSIRRRATLLLIQQLWASPCCCPLLTTKQRNALRNLYTFVVGEEPAL</sequence>
<dbReference type="Proteomes" id="UP000076871">
    <property type="component" value="Unassembled WGS sequence"/>
</dbReference>
<keyword evidence="2" id="KW-1185">Reference proteome</keyword>